<organism evidence="1 2">
    <name type="scientific">Acorus gramineus</name>
    <name type="common">Dwarf sweet flag</name>
    <dbReference type="NCBI Taxonomy" id="55184"/>
    <lineage>
        <taxon>Eukaryota</taxon>
        <taxon>Viridiplantae</taxon>
        <taxon>Streptophyta</taxon>
        <taxon>Embryophyta</taxon>
        <taxon>Tracheophyta</taxon>
        <taxon>Spermatophyta</taxon>
        <taxon>Magnoliopsida</taxon>
        <taxon>Liliopsida</taxon>
        <taxon>Acoraceae</taxon>
        <taxon>Acorus</taxon>
    </lineage>
</organism>
<evidence type="ECO:0000313" key="1">
    <source>
        <dbReference type="EMBL" id="KAK1274126.1"/>
    </source>
</evidence>
<dbReference type="AlphaFoldDB" id="A0AAV9BCI7"/>
<protein>
    <submittedName>
        <fullName evidence="1">Uncharacterized protein</fullName>
    </submittedName>
</protein>
<dbReference type="EMBL" id="JAUJYN010000004">
    <property type="protein sequence ID" value="KAK1274126.1"/>
    <property type="molecule type" value="Genomic_DNA"/>
</dbReference>
<comment type="caution">
    <text evidence="1">The sequence shown here is derived from an EMBL/GenBank/DDBJ whole genome shotgun (WGS) entry which is preliminary data.</text>
</comment>
<reference evidence="1" key="2">
    <citation type="submission" date="2023-06" db="EMBL/GenBank/DDBJ databases">
        <authorList>
            <person name="Ma L."/>
            <person name="Liu K.-W."/>
            <person name="Li Z."/>
            <person name="Hsiao Y.-Y."/>
            <person name="Qi Y."/>
            <person name="Fu T."/>
            <person name="Tang G."/>
            <person name="Zhang D."/>
            <person name="Sun W.-H."/>
            <person name="Liu D.-K."/>
            <person name="Li Y."/>
            <person name="Chen G.-Z."/>
            <person name="Liu X.-D."/>
            <person name="Liao X.-Y."/>
            <person name="Jiang Y.-T."/>
            <person name="Yu X."/>
            <person name="Hao Y."/>
            <person name="Huang J."/>
            <person name="Zhao X.-W."/>
            <person name="Ke S."/>
            <person name="Chen Y.-Y."/>
            <person name="Wu W.-L."/>
            <person name="Hsu J.-L."/>
            <person name="Lin Y.-F."/>
            <person name="Huang M.-D."/>
            <person name="Li C.-Y."/>
            <person name="Huang L."/>
            <person name="Wang Z.-W."/>
            <person name="Zhao X."/>
            <person name="Zhong W.-Y."/>
            <person name="Peng D.-H."/>
            <person name="Ahmad S."/>
            <person name="Lan S."/>
            <person name="Zhang J.-S."/>
            <person name="Tsai W.-C."/>
            <person name="Van De Peer Y."/>
            <person name="Liu Z.-J."/>
        </authorList>
    </citation>
    <scope>NUCLEOTIDE SEQUENCE</scope>
    <source>
        <strain evidence="1">SCP</strain>
        <tissue evidence="1">Leaves</tissue>
    </source>
</reference>
<keyword evidence="2" id="KW-1185">Reference proteome</keyword>
<name>A0AAV9BCI7_ACOGR</name>
<sequence length="75" mass="8415">MMEFTIMDLPSPYNAIIGRTWLAAVKAIPSTYHQRLRFPTVEGIIEIRGDQVFCETVLHGDDGREVGPTRLRGVA</sequence>
<accession>A0AAV9BCI7</accession>
<dbReference type="Proteomes" id="UP001179952">
    <property type="component" value="Unassembled WGS sequence"/>
</dbReference>
<dbReference type="PANTHER" id="PTHR33240:SF8">
    <property type="entry name" value="OS03G0439900 PROTEIN"/>
    <property type="match status" value="1"/>
</dbReference>
<proteinExistence type="predicted"/>
<evidence type="ECO:0000313" key="2">
    <source>
        <dbReference type="Proteomes" id="UP001179952"/>
    </source>
</evidence>
<reference evidence="1" key="1">
    <citation type="journal article" date="2023" name="Nat. Commun.">
        <title>Diploid and tetraploid genomes of Acorus and the evolution of monocots.</title>
        <authorList>
            <person name="Ma L."/>
            <person name="Liu K.W."/>
            <person name="Li Z."/>
            <person name="Hsiao Y.Y."/>
            <person name="Qi Y."/>
            <person name="Fu T."/>
            <person name="Tang G.D."/>
            <person name="Zhang D."/>
            <person name="Sun W.H."/>
            <person name="Liu D.K."/>
            <person name="Li Y."/>
            <person name="Chen G.Z."/>
            <person name="Liu X.D."/>
            <person name="Liao X.Y."/>
            <person name="Jiang Y.T."/>
            <person name="Yu X."/>
            <person name="Hao Y."/>
            <person name="Huang J."/>
            <person name="Zhao X.W."/>
            <person name="Ke S."/>
            <person name="Chen Y.Y."/>
            <person name="Wu W.L."/>
            <person name="Hsu J.L."/>
            <person name="Lin Y.F."/>
            <person name="Huang M.D."/>
            <person name="Li C.Y."/>
            <person name="Huang L."/>
            <person name="Wang Z.W."/>
            <person name="Zhao X."/>
            <person name="Zhong W.Y."/>
            <person name="Peng D.H."/>
            <person name="Ahmad S."/>
            <person name="Lan S."/>
            <person name="Zhang J.S."/>
            <person name="Tsai W.C."/>
            <person name="Van de Peer Y."/>
            <person name="Liu Z.J."/>
        </authorList>
    </citation>
    <scope>NUCLEOTIDE SEQUENCE</scope>
    <source>
        <strain evidence="1">SCP</strain>
    </source>
</reference>
<dbReference type="PANTHER" id="PTHR33240">
    <property type="entry name" value="OS08G0508500 PROTEIN"/>
    <property type="match status" value="1"/>
</dbReference>
<gene>
    <name evidence="1" type="ORF">QJS04_geneDACA022206</name>
</gene>